<sequence length="282" mass="31029">MNSVEATGKTIEDAVRSGLVQLGLTRDEADVEVLAEPKSGFLGLGSKPAQVRVTAKKEAAHVLFRQQEEAAAAQEVPVPAVEKEDSKAVIEEKEVAPAATAPETTAPAVANTPEAAPAVALADTEETKPVYTAEEAAAQAKRFLQEVLANMGLQVMIEKMIKPDKIVLHLHGKNLGILIGKHGQTLDALQYLTNLTINQSHEGRHFVMLDVENYRHRREETLKQLAVRLSGRIKKKGDKVVLEPMNGYERKIIHVALQDKEHVRTESEGQDPYRHVVIYYAE</sequence>
<comment type="subunit">
    <text evidence="6">Forms a complex with KhpA.</text>
</comment>
<evidence type="ECO:0000313" key="8">
    <source>
        <dbReference type="EMBL" id="MBC3536331.1"/>
    </source>
</evidence>
<evidence type="ECO:0000256" key="4">
    <source>
        <dbReference type="ARBA" id="ARBA00023186"/>
    </source>
</evidence>
<keyword evidence="4 6" id="KW-0143">Chaperone</keyword>
<comment type="similarity">
    <text evidence="6">Belongs to the KhpB RNA-binding protein family.</text>
</comment>
<keyword evidence="5 6" id="KW-0961">Cell wall biogenesis/degradation</keyword>
<evidence type="ECO:0000256" key="6">
    <source>
        <dbReference type="HAMAP-Rule" id="MF_00867"/>
    </source>
</evidence>
<dbReference type="InterPro" id="IPR001374">
    <property type="entry name" value="R3H_dom"/>
</dbReference>
<comment type="caution">
    <text evidence="8">The sequence shown here is derived from an EMBL/GenBank/DDBJ whole genome shotgun (WGS) entry which is preliminary data.</text>
</comment>
<keyword evidence="1 6" id="KW-0963">Cytoplasm</keyword>
<dbReference type="InterPro" id="IPR038008">
    <property type="entry name" value="Jag_KH"/>
</dbReference>
<organism evidence="8 9">
    <name type="scientific">Megasphaera hominis</name>
    <dbReference type="NCBI Taxonomy" id="159836"/>
    <lineage>
        <taxon>Bacteria</taxon>
        <taxon>Bacillati</taxon>
        <taxon>Bacillota</taxon>
        <taxon>Negativicutes</taxon>
        <taxon>Veillonellales</taxon>
        <taxon>Veillonellaceae</taxon>
        <taxon>Megasphaera</taxon>
    </lineage>
</organism>
<feature type="domain" description="R3H" evidence="7">
    <location>
        <begin position="216"/>
        <end position="282"/>
    </location>
</feature>
<name>A0ABR6VJE5_9FIRM</name>
<dbReference type="PANTHER" id="PTHR35800:SF1">
    <property type="entry name" value="RNA-BINDING PROTEIN KHPB"/>
    <property type="match status" value="1"/>
</dbReference>
<dbReference type="HAMAP" id="MF_00867">
    <property type="entry name" value="KhpB"/>
    <property type="match status" value="1"/>
</dbReference>
<keyword evidence="9" id="KW-1185">Reference proteome</keyword>
<evidence type="ECO:0000256" key="5">
    <source>
        <dbReference type="ARBA" id="ARBA00023316"/>
    </source>
</evidence>
<dbReference type="InterPro" id="IPR039247">
    <property type="entry name" value="KhpB"/>
</dbReference>
<dbReference type="SMART" id="SM01245">
    <property type="entry name" value="Jag_N"/>
    <property type="match status" value="1"/>
</dbReference>
<dbReference type="CDD" id="cd02644">
    <property type="entry name" value="R3H_jag"/>
    <property type="match status" value="1"/>
</dbReference>
<comment type="caution">
    <text evidence="6">Lacks conserved residue(s) required for the propagation of feature annotation.</text>
</comment>
<dbReference type="Pfam" id="PF14804">
    <property type="entry name" value="Jag_N"/>
    <property type="match status" value="1"/>
</dbReference>
<dbReference type="PROSITE" id="PS51061">
    <property type="entry name" value="R3H"/>
    <property type="match status" value="1"/>
</dbReference>
<dbReference type="Pfam" id="PF01424">
    <property type="entry name" value="R3H"/>
    <property type="match status" value="1"/>
</dbReference>
<comment type="function">
    <text evidence="6">A probable RNA chaperone. Forms a complex with KhpA which binds to cellular RNA and controls its expression. Plays a role in peptidoglycan (PG) homeostasis and cell length regulation.</text>
</comment>
<accession>A0ABR6VJE5</accession>
<gene>
    <name evidence="6" type="primary">khpB</name>
    <name evidence="6" type="synonym">eloR</name>
    <name evidence="8" type="ORF">H8J70_03575</name>
</gene>
<dbReference type="NCBIfam" id="NF041568">
    <property type="entry name" value="Jag_EloR"/>
    <property type="match status" value="1"/>
</dbReference>
<dbReference type="InterPro" id="IPR038247">
    <property type="entry name" value="Jag_N_dom_sf"/>
</dbReference>
<keyword evidence="2 6" id="KW-0694">RNA-binding</keyword>
<comment type="subcellular location">
    <subcellularLocation>
        <location evidence="6">Cytoplasm</location>
    </subcellularLocation>
</comment>
<evidence type="ECO:0000256" key="3">
    <source>
        <dbReference type="ARBA" id="ARBA00022960"/>
    </source>
</evidence>
<dbReference type="Pfam" id="PF13083">
    <property type="entry name" value="KH_KhpA-B"/>
    <property type="match status" value="1"/>
</dbReference>
<dbReference type="RefSeq" id="WP_186502490.1">
    <property type="nucleotide sequence ID" value="NZ_JACOGK010000007.1"/>
</dbReference>
<dbReference type="Gene3D" id="3.30.1370.50">
    <property type="entry name" value="R3H-like domain"/>
    <property type="match status" value="1"/>
</dbReference>
<dbReference type="InterPro" id="IPR034079">
    <property type="entry name" value="R3H_KhpB"/>
</dbReference>
<dbReference type="Proteomes" id="UP000606870">
    <property type="component" value="Unassembled WGS sequence"/>
</dbReference>
<dbReference type="InterPro" id="IPR036867">
    <property type="entry name" value="R3H_dom_sf"/>
</dbReference>
<dbReference type="InterPro" id="IPR015946">
    <property type="entry name" value="KH_dom-like_a/b"/>
</dbReference>
<dbReference type="EMBL" id="JACOGK010000007">
    <property type="protein sequence ID" value="MBC3536331.1"/>
    <property type="molecule type" value="Genomic_DNA"/>
</dbReference>
<evidence type="ECO:0000256" key="2">
    <source>
        <dbReference type="ARBA" id="ARBA00022884"/>
    </source>
</evidence>
<comment type="domain">
    <text evidence="6">Has an N-terminal Jag-N domain and 2 RNA-binding domains (KH and R3H).</text>
</comment>
<dbReference type="InterPro" id="IPR032782">
    <property type="entry name" value="KhpB_N"/>
</dbReference>
<keyword evidence="3 6" id="KW-0133">Cell shape</keyword>
<dbReference type="SUPFAM" id="SSF82708">
    <property type="entry name" value="R3H domain"/>
    <property type="match status" value="1"/>
</dbReference>
<dbReference type="Gene3D" id="3.30.300.20">
    <property type="match status" value="1"/>
</dbReference>
<evidence type="ECO:0000259" key="7">
    <source>
        <dbReference type="PROSITE" id="PS51061"/>
    </source>
</evidence>
<evidence type="ECO:0000256" key="1">
    <source>
        <dbReference type="ARBA" id="ARBA00022490"/>
    </source>
</evidence>
<reference evidence="8 9" key="1">
    <citation type="submission" date="2020-08" db="EMBL/GenBank/DDBJ databases">
        <authorList>
            <person name="Liu C."/>
            <person name="Sun Q."/>
        </authorList>
    </citation>
    <scope>NUCLEOTIDE SEQUENCE [LARGE SCALE GENOMIC DNA]</scope>
    <source>
        <strain evidence="8 9">NSJ-59</strain>
    </source>
</reference>
<evidence type="ECO:0000313" key="9">
    <source>
        <dbReference type="Proteomes" id="UP000606870"/>
    </source>
</evidence>
<protein>
    <recommendedName>
        <fullName evidence="6">RNA-binding protein KhpB</fullName>
    </recommendedName>
    <alternativeName>
        <fullName evidence="6">RNA-binding protein EloR</fullName>
    </alternativeName>
</protein>
<dbReference type="CDD" id="cd02414">
    <property type="entry name" value="KH-II_Jag"/>
    <property type="match status" value="1"/>
</dbReference>
<dbReference type="PANTHER" id="PTHR35800">
    <property type="entry name" value="PROTEIN JAG"/>
    <property type="match status" value="1"/>
</dbReference>
<dbReference type="Gene3D" id="3.30.30.80">
    <property type="entry name" value="probable RNA-binding protein from clostridium symbiosum atcc 14940"/>
    <property type="match status" value="1"/>
</dbReference>
<dbReference type="SMART" id="SM00393">
    <property type="entry name" value="R3H"/>
    <property type="match status" value="1"/>
</dbReference>
<proteinExistence type="inferred from homology"/>